<evidence type="ECO:0000259" key="3">
    <source>
        <dbReference type="Pfam" id="PF01551"/>
    </source>
</evidence>
<dbReference type="InterPro" id="IPR011055">
    <property type="entry name" value="Dup_hybrid_motif"/>
</dbReference>
<evidence type="ECO:0000256" key="2">
    <source>
        <dbReference type="SAM" id="SignalP"/>
    </source>
</evidence>
<sequence>MKKIMSFIFLIMMTLTLLSNTLSDVQSATESEWTILVYMAADSEREEYAVKAINQLEEVGSKPPYVNIVALIDRWDGYKWEYVGDTPVRVKDSRDYLGNDDITGTKAYYIKQDDSDNINSVEIMNDIEIDTADPSNLESFLNETIEVFPAKKYAVIIWGIGGGLEGALYDAMDDEFLPTLELARVFERVVGEISKNNEKNIELLGFDSAFMSMYEINNEFRKTGVKNTVGPEGNVDWNGFPYKAFLTELVQSIEAGHDVNGTDLAEDIVNKYIDDFNGTVDSQISACSLEPSEKYDNVNASIDFLAHAIMNNQKEMRKIHIAADESQRFYYPMYYVDIIDFMKKIMTISGDSIIKAAAEKVINAVQDYNIVQLSRNTGGELSSSNGIAIYFPLYRRAKKNDVPYLVRPYSQDKENYEKYSFAEDTAWNEMIETYYKVMERESDTNVGNTENVQINNSVLADVSTSSAPVTSPIPQPSPISQQVASSDGNGNVYQYPTPSHYVTSPYGWRTHPVYGTRKFHRGVDLRGANGSSLWAAADGRVSYTGYSSGGGNMIFIRHSNGRETRYMHCNSVSVRNGQNVNKGQSIGAVGSTGAVTGPHLHFETWTNNNHHDPISVMP</sequence>
<dbReference type="Pfam" id="PF03415">
    <property type="entry name" value="Peptidase_C11"/>
    <property type="match status" value="1"/>
</dbReference>
<dbReference type="Pfam" id="PF01551">
    <property type="entry name" value="Peptidase_M23"/>
    <property type="match status" value="1"/>
</dbReference>
<feature type="signal peptide" evidence="2">
    <location>
        <begin position="1"/>
        <end position="19"/>
    </location>
</feature>
<evidence type="ECO:0000313" key="4">
    <source>
        <dbReference type="EMBL" id="PLX17700.1"/>
    </source>
</evidence>
<reference evidence="4 5" key="1">
    <citation type="submission" date="2017-11" db="EMBL/GenBank/DDBJ databases">
        <title>Genome-resolved metagenomics identifies genetic mobility, metabolic interactions, and unexpected diversity in perchlorate-reducing communities.</title>
        <authorList>
            <person name="Barnum T.P."/>
            <person name="Figueroa I.A."/>
            <person name="Carlstrom C.I."/>
            <person name="Lucas L.N."/>
            <person name="Engelbrektson A.L."/>
            <person name="Coates J.D."/>
        </authorList>
    </citation>
    <scope>NUCLEOTIDE SEQUENCE [LARGE SCALE GENOMIC DNA]</scope>
    <source>
        <strain evidence="4">BM706</strain>
    </source>
</reference>
<name>A0A2N5ZG64_MUIH1</name>
<dbReference type="CDD" id="cd12797">
    <property type="entry name" value="M23_peptidase"/>
    <property type="match status" value="1"/>
</dbReference>
<comment type="caution">
    <text evidence="4">The sequence shown here is derived from an EMBL/GenBank/DDBJ whole genome shotgun (WGS) entry which is preliminary data.</text>
</comment>
<dbReference type="InterPro" id="IPR005077">
    <property type="entry name" value="Peptidase_C11"/>
</dbReference>
<protein>
    <recommendedName>
        <fullName evidence="3">M23ase beta-sheet core domain-containing protein</fullName>
    </recommendedName>
</protein>
<feature type="region of interest" description="Disordered" evidence="1">
    <location>
        <begin position="465"/>
        <end position="489"/>
    </location>
</feature>
<dbReference type="PANTHER" id="PTHR37835">
    <property type="entry name" value="ALPHA-CLOSTRIPAIN"/>
    <property type="match status" value="1"/>
</dbReference>
<dbReference type="Gene3D" id="3.40.50.11970">
    <property type="match status" value="1"/>
</dbReference>
<dbReference type="InterPro" id="IPR016047">
    <property type="entry name" value="M23ase_b-sheet_dom"/>
</dbReference>
<evidence type="ECO:0000256" key="1">
    <source>
        <dbReference type="SAM" id="MobiDB-lite"/>
    </source>
</evidence>
<organism evidence="4 5">
    <name type="scientific">Muiribacterium halophilum</name>
    <dbReference type="NCBI Taxonomy" id="2053465"/>
    <lineage>
        <taxon>Bacteria</taxon>
        <taxon>Candidatus Muiribacteriota</taxon>
        <taxon>Candidatus Muiribacteriia</taxon>
        <taxon>Candidatus Muiribacteriales</taxon>
        <taxon>Candidatus Muiribacteriaceae</taxon>
        <taxon>Candidatus Muiribacterium</taxon>
    </lineage>
</organism>
<dbReference type="SUPFAM" id="SSF51261">
    <property type="entry name" value="Duplicated hybrid motif"/>
    <property type="match status" value="1"/>
</dbReference>
<feature type="domain" description="M23ase beta-sheet core" evidence="3">
    <location>
        <begin position="518"/>
        <end position="613"/>
    </location>
</feature>
<feature type="chain" id="PRO_5014698079" description="M23ase beta-sheet core domain-containing protein" evidence="2">
    <location>
        <begin position="20"/>
        <end position="618"/>
    </location>
</feature>
<dbReference type="AlphaFoldDB" id="A0A2N5ZG64"/>
<gene>
    <name evidence="4" type="ORF">C0601_06625</name>
</gene>
<dbReference type="EMBL" id="PKTG01000083">
    <property type="protein sequence ID" value="PLX17700.1"/>
    <property type="molecule type" value="Genomic_DNA"/>
</dbReference>
<dbReference type="Gene3D" id="2.70.70.10">
    <property type="entry name" value="Glucose Permease (Domain IIA)"/>
    <property type="match status" value="1"/>
</dbReference>
<accession>A0A2N5ZG64</accession>
<proteinExistence type="predicted"/>
<dbReference type="Proteomes" id="UP000234857">
    <property type="component" value="Unassembled WGS sequence"/>
</dbReference>
<dbReference type="PANTHER" id="PTHR37835:SF1">
    <property type="entry name" value="ALPHA-CLOSTRIPAIN"/>
    <property type="match status" value="1"/>
</dbReference>
<evidence type="ECO:0000313" key="5">
    <source>
        <dbReference type="Proteomes" id="UP000234857"/>
    </source>
</evidence>
<keyword evidence="2" id="KW-0732">Signal</keyword>